<reference evidence="1 2" key="1">
    <citation type="submission" date="2018-09" db="EMBL/GenBank/DDBJ databases">
        <title>Discovery and Ecogenomic Context for Candidatus Cryosericales, a Global Caldiserica Order Active in Thawing Permafrost.</title>
        <authorList>
            <person name="Martinez M.A."/>
            <person name="Woodcroft B.J."/>
            <person name="Ignacio Espinoza J.C."/>
            <person name="Zayed A."/>
            <person name="Singleton C.M."/>
            <person name="Boyd J."/>
            <person name="Li Y.-F."/>
            <person name="Purvine S."/>
            <person name="Maughan H."/>
            <person name="Hodgkins S.B."/>
            <person name="Anderson D."/>
            <person name="Sederholm M."/>
            <person name="Temperton B."/>
            <person name="Saleska S.R."/>
            <person name="Tyson G.W."/>
            <person name="Rich V.I."/>
        </authorList>
    </citation>
    <scope>NUCLEOTIDE SEQUENCE [LARGE SCALE GENOMIC DNA]</scope>
    <source>
        <strain evidence="1 2">SMC7</strain>
    </source>
</reference>
<dbReference type="Pfam" id="PF08282">
    <property type="entry name" value="Hydrolase_3"/>
    <property type="match status" value="1"/>
</dbReference>
<keyword evidence="2" id="KW-1185">Reference proteome</keyword>
<dbReference type="OrthoDB" id="9806027at2"/>
<dbReference type="AlphaFoldDB" id="A0A398D1E7"/>
<organism evidence="1 2">
    <name type="scientific">Candidatus Cryosericum terrychapinii</name>
    <dbReference type="NCBI Taxonomy" id="2290919"/>
    <lineage>
        <taxon>Bacteria</taxon>
        <taxon>Pseudomonadati</taxon>
        <taxon>Caldisericota/Cryosericota group</taxon>
        <taxon>Candidatus Cryosericota</taxon>
        <taxon>Candidatus Cryosericia</taxon>
        <taxon>Candidatus Cryosericales</taxon>
        <taxon>Candidatus Cryosericaceae</taxon>
        <taxon>Candidatus Cryosericum</taxon>
    </lineage>
</organism>
<dbReference type="InterPro" id="IPR023214">
    <property type="entry name" value="HAD_sf"/>
</dbReference>
<dbReference type="InterPro" id="IPR036412">
    <property type="entry name" value="HAD-like_sf"/>
</dbReference>
<gene>
    <name evidence="1" type="ORF">SMC7_04985</name>
</gene>
<comment type="caution">
    <text evidence="1">The sequence shown here is derived from an EMBL/GenBank/DDBJ whole genome shotgun (WGS) entry which is preliminary data.</text>
</comment>
<protein>
    <submittedName>
        <fullName evidence="1">Uncharacterized protein</fullName>
    </submittedName>
</protein>
<dbReference type="EMBL" id="QXIS01000030">
    <property type="protein sequence ID" value="RIE05977.1"/>
    <property type="molecule type" value="Genomic_DNA"/>
</dbReference>
<dbReference type="SUPFAM" id="SSF56784">
    <property type="entry name" value="HAD-like"/>
    <property type="match status" value="1"/>
</dbReference>
<proteinExistence type="predicted"/>
<dbReference type="Gene3D" id="3.40.50.1000">
    <property type="entry name" value="HAD superfamily/HAD-like"/>
    <property type="match status" value="1"/>
</dbReference>
<accession>A0A398D1E7</accession>
<evidence type="ECO:0000313" key="2">
    <source>
        <dbReference type="Proteomes" id="UP000266328"/>
    </source>
</evidence>
<dbReference type="Proteomes" id="UP000266328">
    <property type="component" value="Unassembled WGS sequence"/>
</dbReference>
<sequence>MLGVEMKNIMVLADNESDASMFKVAGVSVAMANGDPR</sequence>
<name>A0A398D1E7_9BACT</name>
<evidence type="ECO:0000313" key="1">
    <source>
        <dbReference type="EMBL" id="RIE05977.1"/>
    </source>
</evidence>